<dbReference type="RefSeq" id="WP_013083325.1">
    <property type="nucleotide sequence ID" value="NZ_BCVB01000015.1"/>
</dbReference>
<dbReference type="KEGG" id="bmeg:BG04_4952"/>
<protein>
    <submittedName>
        <fullName evidence="1">Uncharacterized protein</fullName>
    </submittedName>
</protein>
<dbReference type="GeneID" id="93642926"/>
<dbReference type="PATRIC" id="fig|592022.4.peg.2452"/>
<proteinExistence type="predicted"/>
<evidence type="ECO:0000313" key="2">
    <source>
        <dbReference type="Proteomes" id="UP000031829"/>
    </source>
</evidence>
<organism evidence="1 2">
    <name type="scientific">Priestia megaterium (strain ATCC 14581 / DSM 32 / CCUG 1817 / JCM 2506 / NBRC 15308 / NCIMB 9376 / NCTC 10342 / NRRL B-14308 / VKM B-512 / Ford 19)</name>
    <name type="common">Bacillus megaterium</name>
    <dbReference type="NCBI Taxonomy" id="1348623"/>
    <lineage>
        <taxon>Bacteria</taxon>
        <taxon>Bacillati</taxon>
        <taxon>Bacillota</taxon>
        <taxon>Bacilli</taxon>
        <taxon>Bacillales</taxon>
        <taxon>Bacillaceae</taxon>
        <taxon>Priestia</taxon>
    </lineage>
</organism>
<accession>A0A0B6AP13</accession>
<dbReference type="Proteomes" id="UP000031829">
    <property type="component" value="Chromosome"/>
</dbReference>
<dbReference type="HOGENOM" id="CLU_2380254_0_0_9"/>
<evidence type="ECO:0000313" key="1">
    <source>
        <dbReference type="EMBL" id="AJI21589.1"/>
    </source>
</evidence>
<dbReference type="AlphaFoldDB" id="A0A0B6AP13"/>
<name>A0A0B6AP13_PRIM2</name>
<sequence>MKTFFITNRYSFLETQVNEYMQSLLVKTPEQVILYFERQIRKYKLYLQKKHHYPECMVQSIHRLIEEYSLIIIRVKKYISYQNKLMNKQLLEPQ</sequence>
<gene>
    <name evidence="1" type="ORF">BG04_4952</name>
</gene>
<dbReference type="EMBL" id="CP009920">
    <property type="protein sequence ID" value="AJI21589.1"/>
    <property type="molecule type" value="Genomic_DNA"/>
</dbReference>
<reference evidence="1 2" key="1">
    <citation type="journal article" date="2015" name="Genome Announc.">
        <title>Complete genome sequences for 35 biothreat assay-relevant bacillus species.</title>
        <authorList>
            <person name="Johnson S.L."/>
            <person name="Daligault H.E."/>
            <person name="Davenport K.W."/>
            <person name="Jaissle J."/>
            <person name="Frey K.G."/>
            <person name="Ladner J.T."/>
            <person name="Broomall S.M."/>
            <person name="Bishop-Lilly K.A."/>
            <person name="Bruce D.C."/>
            <person name="Gibbons H.S."/>
            <person name="Coyne S.R."/>
            <person name="Lo C.C."/>
            <person name="Meincke L."/>
            <person name="Munk A.C."/>
            <person name="Koroleva G.I."/>
            <person name="Rosenzweig C.N."/>
            <person name="Palacios G.F."/>
            <person name="Redden C.L."/>
            <person name="Minogue T.D."/>
            <person name="Chain P.S."/>
        </authorList>
    </citation>
    <scope>NUCLEOTIDE SEQUENCE [LARGE SCALE GENOMIC DNA]</scope>
    <source>
        <strain evidence="2">ATCC 14581 / DSM 32 / JCM 2506 / NBRC 15308 / NCIMB 9376 / NCTC 10342 / NRRL B-14308 / VKM B-512</strain>
    </source>
</reference>